<evidence type="ECO:0000256" key="3">
    <source>
        <dbReference type="ARBA" id="ARBA00022448"/>
    </source>
</evidence>
<dbReference type="PROSITE" id="PS50983">
    <property type="entry name" value="FE_B12_PBP"/>
    <property type="match status" value="1"/>
</dbReference>
<keyword evidence="4" id="KW-0732">Signal</keyword>
<evidence type="ECO:0000313" key="6">
    <source>
        <dbReference type="EMBL" id="OAH61461.1"/>
    </source>
</evidence>
<keyword evidence="7" id="KW-1185">Reference proteome</keyword>
<dbReference type="GO" id="GO:0030288">
    <property type="term" value="C:outer membrane-bounded periplasmic space"/>
    <property type="evidence" value="ECO:0007669"/>
    <property type="project" value="TreeGrafter"/>
</dbReference>
<keyword evidence="3" id="KW-0813">Transport</keyword>
<name>A0A177L9Z3_9BACI</name>
<reference evidence="6 7" key="1">
    <citation type="submission" date="2016-01" db="EMBL/GenBank/DDBJ databases">
        <title>Investigation of taxonomic status of Bacillus aminovorans.</title>
        <authorList>
            <person name="Verma A."/>
            <person name="Pal Y."/>
            <person name="Krishnamurthi S."/>
        </authorList>
    </citation>
    <scope>NUCLEOTIDE SEQUENCE [LARGE SCALE GENOMIC DNA]</scope>
    <source>
        <strain evidence="6 7">DSM 1314</strain>
    </source>
</reference>
<evidence type="ECO:0000259" key="5">
    <source>
        <dbReference type="PROSITE" id="PS50983"/>
    </source>
</evidence>
<accession>A0A177L9Z3</accession>
<evidence type="ECO:0000256" key="1">
    <source>
        <dbReference type="ARBA" id="ARBA00004193"/>
    </source>
</evidence>
<comment type="caution">
    <text evidence="6">The sequence shown here is derived from an EMBL/GenBank/DDBJ whole genome shotgun (WGS) entry which is preliminary data.</text>
</comment>
<dbReference type="AlphaFoldDB" id="A0A177L9Z3"/>
<proteinExistence type="inferred from homology"/>
<organism evidence="6 7">
    <name type="scientific">Domibacillus aminovorans</name>
    <dbReference type="NCBI Taxonomy" id="29332"/>
    <lineage>
        <taxon>Bacteria</taxon>
        <taxon>Bacillati</taxon>
        <taxon>Bacillota</taxon>
        <taxon>Bacilli</taxon>
        <taxon>Bacillales</taxon>
        <taxon>Bacillaceae</taxon>
        <taxon>Domibacillus</taxon>
    </lineage>
</organism>
<comment type="similarity">
    <text evidence="2">Belongs to the bacterial solute-binding protein 8 family.</text>
</comment>
<evidence type="ECO:0000313" key="7">
    <source>
        <dbReference type="Proteomes" id="UP000076935"/>
    </source>
</evidence>
<dbReference type="InterPro" id="IPR002491">
    <property type="entry name" value="ABC_transptr_periplasmic_BD"/>
</dbReference>
<protein>
    <recommendedName>
        <fullName evidence="5">Fe/B12 periplasmic-binding domain-containing protein</fullName>
    </recommendedName>
</protein>
<evidence type="ECO:0000256" key="2">
    <source>
        <dbReference type="ARBA" id="ARBA00008814"/>
    </source>
</evidence>
<dbReference type="EMBL" id="LQWY01000019">
    <property type="protein sequence ID" value="OAH61461.1"/>
    <property type="molecule type" value="Genomic_DNA"/>
</dbReference>
<sequence>MWQQLQSLLKRNETASVFIFDRGRRLYVMGYTGLPTSLYHSSGFQPGELVKKIIDAEQGYKEITLDLIPDYAGDRIFLLLPENPLSKLATMELMESPLWHSLPAVKNGHAYLVDAVKWNSSDAFTREKLMGVLPRLLGQSP</sequence>
<gene>
    <name evidence="6" type="ORF">AWH49_12700</name>
</gene>
<feature type="domain" description="Fe/B12 periplasmic-binding" evidence="5">
    <location>
        <begin position="1"/>
        <end position="141"/>
    </location>
</feature>
<dbReference type="InterPro" id="IPR051313">
    <property type="entry name" value="Bact_iron-sidero_bind"/>
</dbReference>
<evidence type="ECO:0000256" key="4">
    <source>
        <dbReference type="ARBA" id="ARBA00022729"/>
    </source>
</evidence>
<dbReference type="SUPFAM" id="SSF53807">
    <property type="entry name" value="Helical backbone' metal receptor"/>
    <property type="match status" value="1"/>
</dbReference>
<dbReference type="PANTHER" id="PTHR30532:SF26">
    <property type="entry name" value="IRON(3+)-HYDROXAMATE-BINDING PROTEIN FHUD"/>
    <property type="match status" value="1"/>
</dbReference>
<dbReference type="GO" id="GO:1901678">
    <property type="term" value="P:iron coordination entity transport"/>
    <property type="evidence" value="ECO:0007669"/>
    <property type="project" value="UniProtKB-ARBA"/>
</dbReference>
<dbReference type="GO" id="GO:0005886">
    <property type="term" value="C:plasma membrane"/>
    <property type="evidence" value="ECO:0007669"/>
    <property type="project" value="UniProtKB-SubCell"/>
</dbReference>
<dbReference type="PANTHER" id="PTHR30532">
    <property type="entry name" value="IRON III DICITRATE-BINDING PERIPLASMIC PROTEIN"/>
    <property type="match status" value="1"/>
</dbReference>
<dbReference type="Proteomes" id="UP000076935">
    <property type="component" value="Unassembled WGS sequence"/>
</dbReference>
<dbReference type="Gene3D" id="3.40.50.1980">
    <property type="entry name" value="Nitrogenase molybdenum iron protein domain"/>
    <property type="match status" value="1"/>
</dbReference>
<comment type="subcellular location">
    <subcellularLocation>
        <location evidence="1">Cell membrane</location>
        <topology evidence="1">Lipid-anchor</topology>
    </subcellularLocation>
</comment>